<feature type="transmembrane region" description="Helical" evidence="2">
    <location>
        <begin position="6"/>
        <end position="23"/>
    </location>
</feature>
<keyword evidence="2" id="KW-0812">Transmembrane</keyword>
<name>A0A4V2V1F7_9GAMM</name>
<sequence>MSPGLIVLLVFAAFAATSLWLALRVHRRSRHRQLAIGRVLDAADALEDRLRAARSELETVAADADNPVLGAMQELLRQRLWLQQHAQSASLESLQQIRESLETARDRIDVQLRRVDRARAEASP</sequence>
<dbReference type="RefSeq" id="WP_114960844.1">
    <property type="nucleotide sequence ID" value="NZ_MSZW01000023.1"/>
</dbReference>
<dbReference type="Proteomes" id="UP000295414">
    <property type="component" value="Unassembled WGS sequence"/>
</dbReference>
<feature type="coiled-coil region" evidence="1">
    <location>
        <begin position="36"/>
        <end position="63"/>
    </location>
</feature>
<reference evidence="3 4" key="1">
    <citation type="submission" date="2019-03" db="EMBL/GenBank/DDBJ databases">
        <title>Genomic Encyclopedia of Type Strains, Phase IV (KMG-IV): sequencing the most valuable type-strain genomes for metagenomic binning, comparative biology and taxonomic classification.</title>
        <authorList>
            <person name="Goeker M."/>
        </authorList>
    </citation>
    <scope>NUCLEOTIDE SEQUENCE [LARGE SCALE GENOMIC DNA]</scope>
    <source>
        <strain evidence="3 4">DSM 13605</strain>
    </source>
</reference>
<keyword evidence="4" id="KW-1185">Reference proteome</keyword>
<proteinExistence type="predicted"/>
<organism evidence="3 4">
    <name type="scientific">Thermomonas haemolytica</name>
    <dbReference type="NCBI Taxonomy" id="141949"/>
    <lineage>
        <taxon>Bacteria</taxon>
        <taxon>Pseudomonadati</taxon>
        <taxon>Pseudomonadota</taxon>
        <taxon>Gammaproteobacteria</taxon>
        <taxon>Lysobacterales</taxon>
        <taxon>Lysobacteraceae</taxon>
        <taxon>Thermomonas</taxon>
    </lineage>
</organism>
<keyword evidence="2" id="KW-1133">Transmembrane helix</keyword>
<evidence type="ECO:0000313" key="4">
    <source>
        <dbReference type="Proteomes" id="UP000295414"/>
    </source>
</evidence>
<accession>A0A4V2V1F7</accession>
<dbReference type="AlphaFoldDB" id="A0A4V2V1F7"/>
<gene>
    <name evidence="3" type="ORF">EDC34_11053</name>
</gene>
<evidence type="ECO:0000256" key="2">
    <source>
        <dbReference type="SAM" id="Phobius"/>
    </source>
</evidence>
<feature type="coiled-coil region" evidence="1">
    <location>
        <begin position="91"/>
        <end position="121"/>
    </location>
</feature>
<comment type="caution">
    <text evidence="3">The sequence shown here is derived from an EMBL/GenBank/DDBJ whole genome shotgun (WGS) entry which is preliminary data.</text>
</comment>
<dbReference type="EMBL" id="SMAP01000010">
    <property type="protein sequence ID" value="TCT21002.1"/>
    <property type="molecule type" value="Genomic_DNA"/>
</dbReference>
<evidence type="ECO:0000313" key="3">
    <source>
        <dbReference type="EMBL" id="TCT21002.1"/>
    </source>
</evidence>
<keyword evidence="2" id="KW-0472">Membrane</keyword>
<protein>
    <submittedName>
        <fullName evidence="3">Uncharacterized protein</fullName>
    </submittedName>
</protein>
<keyword evidence="1" id="KW-0175">Coiled coil</keyword>
<evidence type="ECO:0000256" key="1">
    <source>
        <dbReference type="SAM" id="Coils"/>
    </source>
</evidence>